<dbReference type="Gene3D" id="2.60.40.1220">
    <property type="match status" value="1"/>
</dbReference>
<gene>
    <name evidence="9" type="ORF">RWH43_15930</name>
</gene>
<feature type="compositionally biased region" description="Polar residues" evidence="5">
    <location>
        <begin position="135"/>
        <end position="154"/>
    </location>
</feature>
<dbReference type="PANTHER" id="PTHR34820:SF4">
    <property type="entry name" value="INNER MEMBRANE PROTEIN YEBZ"/>
    <property type="match status" value="1"/>
</dbReference>
<name>A0ABU3RZE2_9MICO</name>
<keyword evidence="10" id="KW-1185">Reference proteome</keyword>
<feature type="transmembrane region" description="Helical" evidence="6">
    <location>
        <begin position="158"/>
        <end position="183"/>
    </location>
</feature>
<accession>A0ABU3RZE2</accession>
<protein>
    <submittedName>
        <fullName evidence="9">Copper resistance protein CopC</fullName>
    </submittedName>
</protein>
<feature type="domain" description="CopC" evidence="8">
    <location>
        <begin position="28"/>
        <end position="121"/>
    </location>
</feature>
<evidence type="ECO:0000256" key="2">
    <source>
        <dbReference type="ARBA" id="ARBA00022723"/>
    </source>
</evidence>
<comment type="subcellular location">
    <subcellularLocation>
        <location evidence="1">Cell envelope</location>
    </subcellularLocation>
</comment>
<dbReference type="EMBL" id="JAWDIU010000007">
    <property type="protein sequence ID" value="MDU0328247.1"/>
    <property type="molecule type" value="Genomic_DNA"/>
</dbReference>
<reference evidence="9 10" key="1">
    <citation type="submission" date="2023-09" db="EMBL/GenBank/DDBJ databases">
        <title>Microbacterium fusihabitans sp. nov., Microbacterium phycihabitans sp. nov., and Microbacterium cervinum sp. nov., isolated from dried seaweeds of beach.</title>
        <authorList>
            <person name="Lee S.D."/>
        </authorList>
    </citation>
    <scope>NUCLEOTIDE SEQUENCE [LARGE SCALE GENOMIC DNA]</scope>
    <source>
        <strain evidence="9 10">KSW2-21</strain>
    </source>
</reference>
<proteinExistence type="predicted"/>
<dbReference type="InterPro" id="IPR014756">
    <property type="entry name" value="Ig_E-set"/>
</dbReference>
<evidence type="ECO:0000256" key="3">
    <source>
        <dbReference type="ARBA" id="ARBA00022729"/>
    </source>
</evidence>
<evidence type="ECO:0000313" key="10">
    <source>
        <dbReference type="Proteomes" id="UP001256673"/>
    </source>
</evidence>
<evidence type="ECO:0000313" key="9">
    <source>
        <dbReference type="EMBL" id="MDU0328247.1"/>
    </source>
</evidence>
<evidence type="ECO:0000256" key="1">
    <source>
        <dbReference type="ARBA" id="ARBA00004196"/>
    </source>
</evidence>
<comment type="caution">
    <text evidence="9">The sequence shown here is derived from an EMBL/GenBank/DDBJ whole genome shotgun (WGS) entry which is preliminary data.</text>
</comment>
<organism evidence="9 10">
    <name type="scientific">Microbacterium algihabitans</name>
    <dbReference type="NCBI Taxonomy" id="3075992"/>
    <lineage>
        <taxon>Bacteria</taxon>
        <taxon>Bacillati</taxon>
        <taxon>Actinomycetota</taxon>
        <taxon>Actinomycetes</taxon>
        <taxon>Micrococcales</taxon>
        <taxon>Microbacteriaceae</taxon>
        <taxon>Microbacterium</taxon>
    </lineage>
</organism>
<keyword evidence="3 7" id="KW-0732">Signal</keyword>
<dbReference type="PANTHER" id="PTHR34820">
    <property type="entry name" value="INNER MEMBRANE PROTEIN YEBZ"/>
    <property type="match status" value="1"/>
</dbReference>
<dbReference type="Pfam" id="PF04234">
    <property type="entry name" value="CopC"/>
    <property type="match status" value="1"/>
</dbReference>
<evidence type="ECO:0000259" key="8">
    <source>
        <dbReference type="Pfam" id="PF04234"/>
    </source>
</evidence>
<keyword evidence="2" id="KW-0479">Metal-binding</keyword>
<keyword evidence="6" id="KW-0812">Transmembrane</keyword>
<sequence>MSPFRRFAVGATAAVVLVMTSVAPASAHDDLISSTPSADERLDVSPTSVSLEFSAELMDVGALIMVADADGRDWTAAEATVEATTVSAPFAEELPVGGYEVRWRVVSSDGHPISGVIPFTVGDAEPLQRAITGDGETTPSIASSAPEQEGQNTQENGGVLRVVLIGAGGAAVAIAALAAFSFFRRRRSAGDSDEEAVEPSSKTP</sequence>
<evidence type="ECO:0000256" key="6">
    <source>
        <dbReference type="SAM" id="Phobius"/>
    </source>
</evidence>
<feature type="signal peptide" evidence="7">
    <location>
        <begin position="1"/>
        <end position="27"/>
    </location>
</feature>
<keyword evidence="6" id="KW-0472">Membrane</keyword>
<dbReference type="InterPro" id="IPR014755">
    <property type="entry name" value="Cu-Rt/internalin_Ig-like"/>
</dbReference>
<dbReference type="Proteomes" id="UP001256673">
    <property type="component" value="Unassembled WGS sequence"/>
</dbReference>
<keyword evidence="4" id="KW-0186">Copper</keyword>
<feature type="region of interest" description="Disordered" evidence="5">
    <location>
        <begin position="130"/>
        <end position="154"/>
    </location>
</feature>
<keyword evidence="6" id="KW-1133">Transmembrane helix</keyword>
<evidence type="ECO:0000256" key="4">
    <source>
        <dbReference type="ARBA" id="ARBA00023008"/>
    </source>
</evidence>
<dbReference type="InterPro" id="IPR007348">
    <property type="entry name" value="CopC_dom"/>
</dbReference>
<dbReference type="InterPro" id="IPR032694">
    <property type="entry name" value="CopC/D"/>
</dbReference>
<evidence type="ECO:0000256" key="5">
    <source>
        <dbReference type="SAM" id="MobiDB-lite"/>
    </source>
</evidence>
<evidence type="ECO:0000256" key="7">
    <source>
        <dbReference type="SAM" id="SignalP"/>
    </source>
</evidence>
<dbReference type="SUPFAM" id="SSF81296">
    <property type="entry name" value="E set domains"/>
    <property type="match status" value="1"/>
</dbReference>
<feature type="chain" id="PRO_5046550881" evidence="7">
    <location>
        <begin position="28"/>
        <end position="204"/>
    </location>
</feature>
<dbReference type="RefSeq" id="WP_316001933.1">
    <property type="nucleotide sequence ID" value="NZ_JAWDIU010000007.1"/>
</dbReference>